<evidence type="ECO:0000259" key="2">
    <source>
        <dbReference type="PROSITE" id="PS50853"/>
    </source>
</evidence>
<dbReference type="Gene3D" id="2.60.40.10">
    <property type="entry name" value="Immunoglobulins"/>
    <property type="match status" value="1"/>
</dbReference>
<dbReference type="InterPro" id="IPR013783">
    <property type="entry name" value="Ig-like_fold"/>
</dbReference>
<dbReference type="InterPro" id="IPR036116">
    <property type="entry name" value="FN3_sf"/>
</dbReference>
<dbReference type="EMBL" id="BMAT01009243">
    <property type="protein sequence ID" value="GFS02440.1"/>
    <property type="molecule type" value="Genomic_DNA"/>
</dbReference>
<organism evidence="3 4">
    <name type="scientific">Elysia marginata</name>
    <dbReference type="NCBI Taxonomy" id="1093978"/>
    <lineage>
        <taxon>Eukaryota</taxon>
        <taxon>Metazoa</taxon>
        <taxon>Spiralia</taxon>
        <taxon>Lophotrochozoa</taxon>
        <taxon>Mollusca</taxon>
        <taxon>Gastropoda</taxon>
        <taxon>Heterobranchia</taxon>
        <taxon>Euthyneura</taxon>
        <taxon>Panpulmonata</taxon>
        <taxon>Sacoglossa</taxon>
        <taxon>Placobranchoidea</taxon>
        <taxon>Plakobranchidae</taxon>
        <taxon>Elysia</taxon>
    </lineage>
</organism>
<evidence type="ECO:0000313" key="4">
    <source>
        <dbReference type="Proteomes" id="UP000762676"/>
    </source>
</evidence>
<feature type="transmembrane region" description="Helical" evidence="1">
    <location>
        <begin position="64"/>
        <end position="83"/>
    </location>
</feature>
<dbReference type="InterPro" id="IPR003961">
    <property type="entry name" value="FN3_dom"/>
</dbReference>
<protein>
    <submittedName>
        <fullName evidence="3">Contactin</fullName>
    </submittedName>
</protein>
<evidence type="ECO:0000256" key="1">
    <source>
        <dbReference type="SAM" id="Phobius"/>
    </source>
</evidence>
<name>A0AAV4HXW8_9GAST</name>
<sequence length="88" mass="10045">MYLSRRCPQIWLWPANESPMSAELIEIAGTVFRYTLRDLERNTLYALRLAAVGQGGYGKKTPTIYFTVGELSVIICWVVDWLFGKSIV</sequence>
<dbReference type="Proteomes" id="UP000762676">
    <property type="component" value="Unassembled WGS sequence"/>
</dbReference>
<dbReference type="PROSITE" id="PS50853">
    <property type="entry name" value="FN3"/>
    <property type="match status" value="1"/>
</dbReference>
<keyword evidence="1" id="KW-0812">Transmembrane</keyword>
<dbReference type="CDD" id="cd00063">
    <property type="entry name" value="FN3"/>
    <property type="match status" value="1"/>
</dbReference>
<comment type="caution">
    <text evidence="3">The sequence shown here is derived from an EMBL/GenBank/DDBJ whole genome shotgun (WGS) entry which is preliminary data.</text>
</comment>
<keyword evidence="1" id="KW-1133">Transmembrane helix</keyword>
<dbReference type="AlphaFoldDB" id="A0AAV4HXW8"/>
<reference evidence="3 4" key="1">
    <citation type="journal article" date="2021" name="Elife">
        <title>Chloroplast acquisition without the gene transfer in kleptoplastic sea slugs, Plakobranchus ocellatus.</title>
        <authorList>
            <person name="Maeda T."/>
            <person name="Takahashi S."/>
            <person name="Yoshida T."/>
            <person name="Shimamura S."/>
            <person name="Takaki Y."/>
            <person name="Nagai Y."/>
            <person name="Toyoda A."/>
            <person name="Suzuki Y."/>
            <person name="Arimoto A."/>
            <person name="Ishii H."/>
            <person name="Satoh N."/>
            <person name="Nishiyama T."/>
            <person name="Hasebe M."/>
            <person name="Maruyama T."/>
            <person name="Minagawa J."/>
            <person name="Obokata J."/>
            <person name="Shigenobu S."/>
        </authorList>
    </citation>
    <scope>NUCLEOTIDE SEQUENCE [LARGE SCALE GENOMIC DNA]</scope>
</reference>
<evidence type="ECO:0000313" key="3">
    <source>
        <dbReference type="EMBL" id="GFS02440.1"/>
    </source>
</evidence>
<keyword evidence="4" id="KW-1185">Reference proteome</keyword>
<dbReference type="SUPFAM" id="SSF49265">
    <property type="entry name" value="Fibronectin type III"/>
    <property type="match status" value="1"/>
</dbReference>
<proteinExistence type="predicted"/>
<accession>A0AAV4HXW8</accession>
<keyword evidence="1" id="KW-0472">Membrane</keyword>
<gene>
    <name evidence="3" type="ORF">ElyMa_004607100</name>
</gene>
<feature type="domain" description="Fibronectin type-III" evidence="2">
    <location>
        <begin position="1"/>
        <end position="71"/>
    </location>
</feature>